<reference evidence="4" key="2">
    <citation type="submission" date="2020-11" db="EMBL/GenBank/DDBJ databases">
        <authorList>
            <consortium name="DOE Joint Genome Institute"/>
            <person name="Kuo A."/>
            <person name="Miyauchi S."/>
            <person name="Kiss E."/>
            <person name="Drula E."/>
            <person name="Kohler A."/>
            <person name="Sanchez-Garcia M."/>
            <person name="Andreopoulos B."/>
            <person name="Barry K.W."/>
            <person name="Bonito G."/>
            <person name="Buee M."/>
            <person name="Carver A."/>
            <person name="Chen C."/>
            <person name="Cichocki N."/>
            <person name="Clum A."/>
            <person name="Culley D."/>
            <person name="Crous P.W."/>
            <person name="Fauchery L."/>
            <person name="Girlanda M."/>
            <person name="Hayes R."/>
            <person name="Keri Z."/>
            <person name="Labutti K."/>
            <person name="Lipzen A."/>
            <person name="Lombard V."/>
            <person name="Magnuson J."/>
            <person name="Maillard F."/>
            <person name="Morin E."/>
            <person name="Murat C."/>
            <person name="Nolan M."/>
            <person name="Ohm R."/>
            <person name="Pangilinan J."/>
            <person name="Pereira M."/>
            <person name="Perotto S."/>
            <person name="Peter M."/>
            <person name="Riley R."/>
            <person name="Sitrit Y."/>
            <person name="Stielow B."/>
            <person name="Szollosi G."/>
            <person name="Zifcakova L."/>
            <person name="Stursova M."/>
            <person name="Spatafora J.W."/>
            <person name="Tedersoo L."/>
            <person name="Vaario L.-M."/>
            <person name="Yamada A."/>
            <person name="Yan M."/>
            <person name="Wang P."/>
            <person name="Xu J."/>
            <person name="Bruns T."/>
            <person name="Baldrian P."/>
            <person name="Vilgalys R."/>
            <person name="Henrissat B."/>
            <person name="Grigoriev I.V."/>
            <person name="Hibbett D."/>
            <person name="Nagy L.G."/>
            <person name="Martin F.M."/>
        </authorList>
    </citation>
    <scope>NUCLEOTIDE SEQUENCE</scope>
    <source>
        <strain evidence="4">UH-Tt-Lm1</strain>
    </source>
</reference>
<evidence type="ECO:0000313" key="4">
    <source>
        <dbReference type="EMBL" id="KAF9779526.1"/>
    </source>
</evidence>
<gene>
    <name evidence="4" type="ORF">BJ322DRAFT_361017</name>
</gene>
<dbReference type="Proteomes" id="UP000736335">
    <property type="component" value="Unassembled WGS sequence"/>
</dbReference>
<name>A0A9P6H726_9AGAM</name>
<reference evidence="4" key="1">
    <citation type="journal article" date="2020" name="Nat. Commun.">
        <title>Large-scale genome sequencing of mycorrhizal fungi provides insights into the early evolution of symbiotic traits.</title>
        <authorList>
            <person name="Miyauchi S."/>
            <person name="Kiss E."/>
            <person name="Kuo A."/>
            <person name="Drula E."/>
            <person name="Kohler A."/>
            <person name="Sanchez-Garcia M."/>
            <person name="Morin E."/>
            <person name="Andreopoulos B."/>
            <person name="Barry K.W."/>
            <person name="Bonito G."/>
            <person name="Buee M."/>
            <person name="Carver A."/>
            <person name="Chen C."/>
            <person name="Cichocki N."/>
            <person name="Clum A."/>
            <person name="Culley D."/>
            <person name="Crous P.W."/>
            <person name="Fauchery L."/>
            <person name="Girlanda M."/>
            <person name="Hayes R.D."/>
            <person name="Keri Z."/>
            <person name="LaButti K."/>
            <person name="Lipzen A."/>
            <person name="Lombard V."/>
            <person name="Magnuson J."/>
            <person name="Maillard F."/>
            <person name="Murat C."/>
            <person name="Nolan M."/>
            <person name="Ohm R.A."/>
            <person name="Pangilinan J."/>
            <person name="Pereira M.F."/>
            <person name="Perotto S."/>
            <person name="Peter M."/>
            <person name="Pfister S."/>
            <person name="Riley R."/>
            <person name="Sitrit Y."/>
            <person name="Stielow J.B."/>
            <person name="Szollosi G."/>
            <person name="Zifcakova L."/>
            <person name="Stursova M."/>
            <person name="Spatafora J.W."/>
            <person name="Tedersoo L."/>
            <person name="Vaario L.M."/>
            <person name="Yamada A."/>
            <person name="Yan M."/>
            <person name="Wang P."/>
            <person name="Xu J."/>
            <person name="Bruns T."/>
            <person name="Baldrian P."/>
            <person name="Vilgalys R."/>
            <person name="Dunand C."/>
            <person name="Henrissat B."/>
            <person name="Grigoriev I.V."/>
            <person name="Hibbett D."/>
            <person name="Nagy L.G."/>
            <person name="Martin F.M."/>
        </authorList>
    </citation>
    <scope>NUCLEOTIDE SEQUENCE</scope>
    <source>
        <strain evidence="4">UH-Tt-Lm1</strain>
    </source>
</reference>
<keyword evidence="1" id="KW-0863">Zinc-finger</keyword>
<feature type="domain" description="C2H2-type" evidence="3">
    <location>
        <begin position="8"/>
        <end position="35"/>
    </location>
</feature>
<organism evidence="4 5">
    <name type="scientific">Thelephora terrestris</name>
    <dbReference type="NCBI Taxonomy" id="56493"/>
    <lineage>
        <taxon>Eukaryota</taxon>
        <taxon>Fungi</taxon>
        <taxon>Dikarya</taxon>
        <taxon>Basidiomycota</taxon>
        <taxon>Agaricomycotina</taxon>
        <taxon>Agaricomycetes</taxon>
        <taxon>Thelephorales</taxon>
        <taxon>Thelephoraceae</taxon>
        <taxon>Thelephora</taxon>
    </lineage>
</organism>
<evidence type="ECO:0000313" key="5">
    <source>
        <dbReference type="Proteomes" id="UP000736335"/>
    </source>
</evidence>
<accession>A0A9P6H726</accession>
<comment type="caution">
    <text evidence="4">The sequence shown here is derived from an EMBL/GenBank/DDBJ whole genome shotgun (WGS) entry which is preliminary data.</text>
</comment>
<dbReference type="EMBL" id="WIUZ02000019">
    <property type="protein sequence ID" value="KAF9779526.1"/>
    <property type="molecule type" value="Genomic_DNA"/>
</dbReference>
<evidence type="ECO:0000256" key="1">
    <source>
        <dbReference type="PROSITE-ProRule" id="PRU00042"/>
    </source>
</evidence>
<evidence type="ECO:0000259" key="3">
    <source>
        <dbReference type="PROSITE" id="PS50157"/>
    </source>
</evidence>
<proteinExistence type="predicted"/>
<dbReference type="AlphaFoldDB" id="A0A9P6H726"/>
<protein>
    <recommendedName>
        <fullName evidence="3">C2H2-type domain-containing protein</fullName>
    </recommendedName>
</protein>
<evidence type="ECO:0000256" key="2">
    <source>
        <dbReference type="SAM" id="MobiDB-lite"/>
    </source>
</evidence>
<keyword evidence="5" id="KW-1185">Reference proteome</keyword>
<sequence length="203" mass="23084">MVKQDRNIRCAVCGKKYADLVAAQKHAKAHIGQTRNQVSPSLSVRTVPIRAHRRPSNPVRLKPVKPVPVKEPHIGRRAVGQPSTTASKVQPKPNGPTNMHCRWCPHLGRFETFTQFNKKNPPDNLQVLEMSSCDALGKHVECWLYLISHSRFCSTLPKHLQNAHGVRHRRSAMRRLCTKVCKDQPFLGGSPVEWWDVCLHFRV</sequence>
<dbReference type="PROSITE" id="PS50157">
    <property type="entry name" value="ZINC_FINGER_C2H2_2"/>
    <property type="match status" value="1"/>
</dbReference>
<keyword evidence="1" id="KW-0862">Zinc</keyword>
<dbReference type="GO" id="GO:0008270">
    <property type="term" value="F:zinc ion binding"/>
    <property type="evidence" value="ECO:0007669"/>
    <property type="project" value="UniProtKB-KW"/>
</dbReference>
<dbReference type="InterPro" id="IPR013087">
    <property type="entry name" value="Znf_C2H2_type"/>
</dbReference>
<dbReference type="PROSITE" id="PS00028">
    <property type="entry name" value="ZINC_FINGER_C2H2_1"/>
    <property type="match status" value="1"/>
</dbReference>
<keyword evidence="1" id="KW-0479">Metal-binding</keyword>
<feature type="region of interest" description="Disordered" evidence="2">
    <location>
        <begin position="72"/>
        <end position="94"/>
    </location>
</feature>